<dbReference type="GO" id="GO:0005634">
    <property type="term" value="C:nucleus"/>
    <property type="evidence" value="ECO:0007669"/>
    <property type="project" value="UniProtKB-SubCell"/>
</dbReference>
<organism evidence="3 4">
    <name type="scientific">Stephania yunnanensis</name>
    <dbReference type="NCBI Taxonomy" id="152371"/>
    <lineage>
        <taxon>Eukaryota</taxon>
        <taxon>Viridiplantae</taxon>
        <taxon>Streptophyta</taxon>
        <taxon>Embryophyta</taxon>
        <taxon>Tracheophyta</taxon>
        <taxon>Spermatophyta</taxon>
        <taxon>Magnoliopsida</taxon>
        <taxon>Ranunculales</taxon>
        <taxon>Menispermaceae</taxon>
        <taxon>Menispermoideae</taxon>
        <taxon>Cissampelideae</taxon>
        <taxon>Stephania</taxon>
    </lineage>
</organism>
<name>A0AAP0Q215_9MAGN</name>
<keyword evidence="4" id="KW-1185">Reference proteome</keyword>
<comment type="subunit">
    <text evidence="1">Component of the SCF-type E3 ligase complex.</text>
</comment>
<dbReference type="GO" id="GO:0005737">
    <property type="term" value="C:cytoplasm"/>
    <property type="evidence" value="ECO:0007669"/>
    <property type="project" value="TreeGrafter"/>
</dbReference>
<dbReference type="Proteomes" id="UP001420932">
    <property type="component" value="Unassembled WGS sequence"/>
</dbReference>
<sequence length="171" mass="19314">MDGLPEDLCLKILCLLDYPNLAAAQQVCRKWKVVASDNKLWRNLFKDRWGEGQAAFFDPSDDSKSWKNVYEVQDRCDRVGLGLKIIREGSDYYLVHQGEILRCLGSRNCGRKRLSTHSNTLNGSTLDDESTKPILDPCISILDKILFIIGDLEVATSSTKRKRVSEPHAAD</sequence>
<evidence type="ECO:0000259" key="2">
    <source>
        <dbReference type="PROSITE" id="PS50181"/>
    </source>
</evidence>
<dbReference type="GO" id="GO:0016567">
    <property type="term" value="P:protein ubiquitination"/>
    <property type="evidence" value="ECO:0007669"/>
    <property type="project" value="UniProtKB-UniRule"/>
</dbReference>
<comment type="function">
    <text evidence="1">Acts as a component of a SCF E3 ubiquitin ligase complexes.</text>
</comment>
<dbReference type="SMART" id="SM00256">
    <property type="entry name" value="FBOX"/>
    <property type="match status" value="1"/>
</dbReference>
<keyword evidence="1" id="KW-0833">Ubl conjugation pathway</keyword>
<dbReference type="GO" id="GO:0031146">
    <property type="term" value="P:SCF-dependent proteasomal ubiquitin-dependent protein catabolic process"/>
    <property type="evidence" value="ECO:0007669"/>
    <property type="project" value="UniProtKB-UniRule"/>
</dbReference>
<dbReference type="Gene3D" id="1.20.1280.50">
    <property type="match status" value="1"/>
</dbReference>
<dbReference type="AlphaFoldDB" id="A0AAP0Q215"/>
<dbReference type="Pfam" id="PF12937">
    <property type="entry name" value="F-box-like"/>
    <property type="match status" value="1"/>
</dbReference>
<comment type="pathway">
    <text evidence="1">Protein modification; protein ubiquitination.</text>
</comment>
<protein>
    <recommendedName>
        <fullName evidence="1">F-box protein</fullName>
    </recommendedName>
</protein>
<dbReference type="SUPFAM" id="SSF81383">
    <property type="entry name" value="F-box domain"/>
    <property type="match status" value="1"/>
</dbReference>
<dbReference type="InterPro" id="IPR001810">
    <property type="entry name" value="F-box_dom"/>
</dbReference>
<proteinExistence type="predicted"/>
<dbReference type="InterPro" id="IPR036047">
    <property type="entry name" value="F-box-like_dom_sf"/>
</dbReference>
<dbReference type="GO" id="GO:0019005">
    <property type="term" value="C:SCF ubiquitin ligase complex"/>
    <property type="evidence" value="ECO:0007669"/>
    <property type="project" value="UniProtKB-UniRule"/>
</dbReference>
<comment type="subcellular location">
    <subcellularLocation>
        <location evidence="1">Nucleus</location>
    </subcellularLocation>
</comment>
<evidence type="ECO:0000313" key="4">
    <source>
        <dbReference type="Proteomes" id="UP001420932"/>
    </source>
</evidence>
<feature type="domain" description="F-box" evidence="2">
    <location>
        <begin position="1"/>
        <end position="44"/>
    </location>
</feature>
<keyword evidence="1" id="KW-0539">Nucleus</keyword>
<comment type="caution">
    <text evidence="3">The sequence shown here is derived from an EMBL/GenBank/DDBJ whole genome shotgun (WGS) entry which is preliminary data.</text>
</comment>
<dbReference type="PANTHER" id="PTHR12874">
    <property type="entry name" value="F-BOX ONLY PROTEIN 48-RELATED"/>
    <property type="match status" value="1"/>
</dbReference>
<evidence type="ECO:0000313" key="3">
    <source>
        <dbReference type="EMBL" id="KAK9164245.1"/>
    </source>
</evidence>
<gene>
    <name evidence="3" type="ORF">Syun_005147</name>
</gene>
<evidence type="ECO:0000256" key="1">
    <source>
        <dbReference type="RuleBase" id="RU369085"/>
    </source>
</evidence>
<accession>A0AAP0Q215</accession>
<reference evidence="3 4" key="1">
    <citation type="submission" date="2024-01" db="EMBL/GenBank/DDBJ databases">
        <title>Genome assemblies of Stephania.</title>
        <authorList>
            <person name="Yang L."/>
        </authorList>
    </citation>
    <scope>NUCLEOTIDE SEQUENCE [LARGE SCALE GENOMIC DNA]</scope>
    <source>
        <strain evidence="3">YNDBR</strain>
        <tissue evidence="3">Leaf</tissue>
    </source>
</reference>
<dbReference type="PROSITE" id="PS50181">
    <property type="entry name" value="FBOX"/>
    <property type="match status" value="1"/>
</dbReference>
<dbReference type="PANTHER" id="PTHR12874:SF26">
    <property type="entry name" value="F-BOX PROTEIN"/>
    <property type="match status" value="1"/>
</dbReference>
<dbReference type="EMBL" id="JBBNAF010000002">
    <property type="protein sequence ID" value="KAK9164245.1"/>
    <property type="molecule type" value="Genomic_DNA"/>
</dbReference>